<dbReference type="PANTHER" id="PTHR37016:SF3">
    <property type="entry name" value="NEUTRAL PROTEASE 2-RELATED"/>
    <property type="match status" value="1"/>
</dbReference>
<comment type="catalytic activity">
    <reaction evidence="1 15">
        <text>Preferential cleavage of bonds with hydrophobic residues in P1'. Also 3-Asn-|-Gln-4 and 8-Gly-|-Ser-9 bonds in insulin B chain.</text>
        <dbReference type="EC" id="3.4.24.39"/>
    </reaction>
</comment>
<protein>
    <recommendedName>
        <fullName evidence="15">Neutral protease 2</fullName>
        <ecNumber evidence="15">3.4.24.39</ecNumber>
    </recommendedName>
    <alternativeName>
        <fullName evidence="15">Deuterolysin</fullName>
    </alternativeName>
</protein>
<dbReference type="PANTHER" id="PTHR37016">
    <property type="match status" value="1"/>
</dbReference>
<dbReference type="Gene3D" id="3.40.390.10">
    <property type="entry name" value="Collagenase (Catalytic Domain)"/>
    <property type="match status" value="1"/>
</dbReference>
<keyword evidence="17" id="KW-1185">Reference proteome</keyword>
<evidence type="ECO:0000256" key="2">
    <source>
        <dbReference type="ARBA" id="ARBA00010279"/>
    </source>
</evidence>
<evidence type="ECO:0000256" key="12">
    <source>
        <dbReference type="PIRSR" id="PIRSR601384-1"/>
    </source>
</evidence>
<evidence type="ECO:0000256" key="5">
    <source>
        <dbReference type="ARBA" id="ARBA00022723"/>
    </source>
</evidence>
<keyword evidence="15" id="KW-0964">Secreted</keyword>
<name>A0A2I1D0A2_ASPC2</name>
<dbReference type="InterPro" id="IPR050414">
    <property type="entry name" value="Fungal_M35_metalloproteases"/>
</dbReference>
<evidence type="ECO:0000256" key="11">
    <source>
        <dbReference type="ARBA" id="ARBA00023157"/>
    </source>
</evidence>
<feature type="binding site" evidence="13">
    <location>
        <position position="303"/>
    </location>
    <ligand>
        <name>Zn(2+)</name>
        <dbReference type="ChEBI" id="CHEBI:29105"/>
        <note>catalytic</note>
    </ligand>
</feature>
<dbReference type="Proteomes" id="UP000234254">
    <property type="component" value="Unassembled WGS sequence"/>
</dbReference>
<organism evidence="16 17">
    <name type="scientific">Aspergillus campestris (strain IBT 28561)</name>
    <dbReference type="NCBI Taxonomy" id="1392248"/>
    <lineage>
        <taxon>Eukaryota</taxon>
        <taxon>Fungi</taxon>
        <taxon>Dikarya</taxon>
        <taxon>Ascomycota</taxon>
        <taxon>Pezizomycotina</taxon>
        <taxon>Eurotiomycetes</taxon>
        <taxon>Eurotiomycetidae</taxon>
        <taxon>Eurotiales</taxon>
        <taxon>Aspergillaceae</taxon>
        <taxon>Aspergillus</taxon>
        <taxon>Aspergillus subgen. Circumdati</taxon>
    </lineage>
</organism>
<proteinExistence type="inferred from homology"/>
<feature type="binding site" evidence="13">
    <location>
        <position position="307"/>
    </location>
    <ligand>
        <name>Zn(2+)</name>
        <dbReference type="ChEBI" id="CHEBI:29105"/>
        <note>catalytic</note>
    </ligand>
</feature>
<dbReference type="SUPFAM" id="SSF55486">
    <property type="entry name" value="Metalloproteases ('zincins'), catalytic domain"/>
    <property type="match status" value="1"/>
</dbReference>
<evidence type="ECO:0000256" key="13">
    <source>
        <dbReference type="PIRSR" id="PIRSR601384-2"/>
    </source>
</evidence>
<dbReference type="EC" id="3.4.24.39" evidence="15"/>
<evidence type="ECO:0000256" key="4">
    <source>
        <dbReference type="ARBA" id="ARBA00022685"/>
    </source>
</evidence>
<dbReference type="PRINTS" id="PR00768">
    <property type="entry name" value="DEUTEROLYSIN"/>
</dbReference>
<feature type="signal peptide" evidence="15">
    <location>
        <begin position="1"/>
        <end position="17"/>
    </location>
</feature>
<keyword evidence="11" id="KW-1015">Disulfide bond</keyword>
<feature type="binding site" evidence="13">
    <location>
        <position position="318"/>
    </location>
    <ligand>
        <name>Zn(2+)</name>
        <dbReference type="ChEBI" id="CHEBI:29105"/>
        <note>catalytic</note>
    </ligand>
</feature>
<dbReference type="Gene3D" id="2.60.40.2970">
    <property type="match status" value="1"/>
</dbReference>
<keyword evidence="8 13" id="KW-0862">Zinc</keyword>
<dbReference type="RefSeq" id="XP_024691899.1">
    <property type="nucleotide sequence ID" value="XM_024840318.1"/>
</dbReference>
<keyword evidence="7 15" id="KW-0378">Hydrolase</keyword>
<feature type="disulfide bond" evidence="14">
    <location>
        <begin position="180"/>
        <end position="253"/>
    </location>
</feature>
<dbReference type="InterPro" id="IPR024079">
    <property type="entry name" value="MetalloPept_cat_dom_sf"/>
</dbReference>
<dbReference type="GO" id="GO:0046872">
    <property type="term" value="F:metal ion binding"/>
    <property type="evidence" value="ECO:0007669"/>
    <property type="project" value="UniProtKB-KW"/>
</dbReference>
<dbReference type="InterPro" id="IPR001384">
    <property type="entry name" value="Peptidase_M35"/>
</dbReference>
<evidence type="ECO:0000256" key="15">
    <source>
        <dbReference type="RuleBase" id="RU361126"/>
    </source>
</evidence>
<dbReference type="AlphaFoldDB" id="A0A2I1D0A2"/>
<dbReference type="GO" id="GO:0004222">
    <property type="term" value="F:metalloendopeptidase activity"/>
    <property type="evidence" value="ECO:0007669"/>
    <property type="project" value="InterPro"/>
</dbReference>
<dbReference type="GeneID" id="36547842"/>
<keyword evidence="5 13" id="KW-0479">Metal-binding</keyword>
<dbReference type="GO" id="GO:0005576">
    <property type="term" value="C:extracellular region"/>
    <property type="evidence" value="ECO:0007669"/>
    <property type="project" value="UniProtKB-SubCell"/>
</dbReference>
<comment type="cofactor">
    <cofactor evidence="13 15">
        <name>Zn(2+)</name>
        <dbReference type="ChEBI" id="CHEBI:29105"/>
    </cofactor>
    <text evidence="13 15">Binds 1 zinc ion per subunit.</text>
</comment>
<comment type="function">
    <text evidence="15">Secreted metalloproteinase that allows assimilation of proteinaceous substrates. Shows high activities on basic nuclear substrates such as histone and protamine.</text>
</comment>
<dbReference type="VEuPathDB" id="FungiDB:P168DRAFT_319833"/>
<feature type="disulfide bond" evidence="14">
    <location>
        <begin position="260"/>
        <end position="278"/>
    </location>
</feature>
<keyword evidence="4 15" id="KW-0165">Cleavage on pair of basic residues</keyword>
<dbReference type="Pfam" id="PF02102">
    <property type="entry name" value="Peptidase_M35"/>
    <property type="match status" value="1"/>
</dbReference>
<comment type="caution">
    <text evidence="16">The sequence shown here is derived from an EMBL/GenBank/DDBJ whole genome shotgun (WGS) entry which is preliminary data.</text>
</comment>
<feature type="active site" evidence="12">
    <location>
        <position position="304"/>
    </location>
</feature>
<sequence>MRTSSAALLVLLPSVFAIPLGEAPSLRLDVTLSRVEDTRIKAVVKNVGSEDVTFVHINFFKDTAPVKKVALFQHDDSEIAFEGVEKLFKSSGLTEDVLTSLAPGDVYEDEFDVASTSNLSKGGHVTLHAVGRVPVVENSTITGSMPFKSNKLVIDVDGPKASKVAAAMKTMHKRTTVESCPSNDKQSALTTALQNAAYIASQAADAAESGPDVRFQEYFGTTDSETRGIVAARLRAAAAEASSTTFGQTSYYCYDVDEWCSPNVLAWTTQTTNTIANCDLYYTDIPPLTSVCHDQDQATTTLHELTHAPGVYNPGTEDFGYGYDAVAALSPDNALNNADTYSLFANAVYLNC</sequence>
<keyword evidence="9 15" id="KW-0482">Metalloprotease</keyword>
<evidence type="ECO:0000256" key="14">
    <source>
        <dbReference type="PIRSR" id="PIRSR601384-3"/>
    </source>
</evidence>
<evidence type="ECO:0000256" key="1">
    <source>
        <dbReference type="ARBA" id="ARBA00001187"/>
    </source>
</evidence>
<feature type="chain" id="PRO_5013988548" description="Neutral protease 2" evidence="15">
    <location>
        <begin position="18"/>
        <end position="352"/>
    </location>
</feature>
<evidence type="ECO:0000256" key="7">
    <source>
        <dbReference type="ARBA" id="ARBA00022801"/>
    </source>
</evidence>
<reference evidence="16" key="1">
    <citation type="submission" date="2016-12" db="EMBL/GenBank/DDBJ databases">
        <title>The genomes of Aspergillus section Nigri reveals drivers in fungal speciation.</title>
        <authorList>
            <consortium name="DOE Joint Genome Institute"/>
            <person name="Vesth T.C."/>
            <person name="Nybo J."/>
            <person name="Theobald S."/>
            <person name="Brandl J."/>
            <person name="Frisvad J.C."/>
            <person name="Nielsen K.F."/>
            <person name="Lyhne E.K."/>
            <person name="Kogle M.E."/>
            <person name="Kuo A."/>
            <person name="Riley R."/>
            <person name="Clum A."/>
            <person name="Nolan M."/>
            <person name="Lipzen A."/>
            <person name="Salamov A."/>
            <person name="Henrissat B."/>
            <person name="Wiebenga A."/>
            <person name="De vries R.P."/>
            <person name="Grigoriev I.V."/>
            <person name="Mortensen U.H."/>
            <person name="Andersen M.R."/>
            <person name="Baker S.E."/>
        </authorList>
    </citation>
    <scope>NUCLEOTIDE SEQUENCE</scope>
    <source>
        <strain evidence="16">IBT 28561</strain>
    </source>
</reference>
<dbReference type="OrthoDB" id="412874at2759"/>
<keyword evidence="3 15" id="KW-0645">Protease</keyword>
<dbReference type="CDD" id="cd11008">
    <property type="entry name" value="M35_deuterolysin_like"/>
    <property type="match status" value="1"/>
</dbReference>
<gene>
    <name evidence="16" type="ORF">P168DRAFT_319833</name>
</gene>
<evidence type="ECO:0000256" key="6">
    <source>
        <dbReference type="ARBA" id="ARBA00022729"/>
    </source>
</evidence>
<keyword evidence="6 15" id="KW-0732">Signal</keyword>
<evidence type="ECO:0000313" key="16">
    <source>
        <dbReference type="EMBL" id="PKY03305.1"/>
    </source>
</evidence>
<evidence type="ECO:0000256" key="8">
    <source>
        <dbReference type="ARBA" id="ARBA00022833"/>
    </source>
</evidence>
<evidence type="ECO:0000313" key="17">
    <source>
        <dbReference type="Proteomes" id="UP000234254"/>
    </source>
</evidence>
<dbReference type="GO" id="GO:0006508">
    <property type="term" value="P:proteolysis"/>
    <property type="evidence" value="ECO:0007669"/>
    <property type="project" value="UniProtKB-KW"/>
</dbReference>
<comment type="subcellular location">
    <subcellularLocation>
        <location evidence="15">Secreted</location>
    </subcellularLocation>
</comment>
<evidence type="ECO:0000256" key="9">
    <source>
        <dbReference type="ARBA" id="ARBA00023049"/>
    </source>
</evidence>
<accession>A0A2I1D0A2</accession>
<keyword evidence="10" id="KW-0865">Zymogen</keyword>
<evidence type="ECO:0000256" key="3">
    <source>
        <dbReference type="ARBA" id="ARBA00022670"/>
    </source>
</evidence>
<comment type="similarity">
    <text evidence="2 15">Belongs to the peptidase M35 family.</text>
</comment>
<evidence type="ECO:0000256" key="10">
    <source>
        <dbReference type="ARBA" id="ARBA00023145"/>
    </source>
</evidence>
<dbReference type="EMBL" id="MSFM01000008">
    <property type="protein sequence ID" value="PKY03305.1"/>
    <property type="molecule type" value="Genomic_DNA"/>
</dbReference>